<evidence type="ECO:0000313" key="3">
    <source>
        <dbReference type="EMBL" id="VDC89900.1"/>
    </source>
</evidence>
<dbReference type="Pfam" id="PF13966">
    <property type="entry name" value="zf-RVT"/>
    <property type="match status" value="1"/>
</dbReference>
<feature type="domain" description="Reverse transcriptase zinc-binding" evidence="1">
    <location>
        <begin position="133"/>
        <end position="229"/>
    </location>
</feature>
<dbReference type="Gramene" id="A02p31690.2_BraZ1">
    <property type="protein sequence ID" value="A02p31690.2_BraZ1.CDS.1"/>
    <property type="gene ID" value="A02g31690.2_BraZ1"/>
</dbReference>
<gene>
    <name evidence="3" type="ORF">BRAA02T07551Z</name>
    <name evidence="2" type="ORF">BRAPAZ1V2_A02P31690.2</name>
</gene>
<dbReference type="InterPro" id="IPR026960">
    <property type="entry name" value="RVT-Znf"/>
</dbReference>
<dbReference type="PANTHER" id="PTHR36617:SF15">
    <property type="entry name" value="REVERSE TRANSCRIPTASE ZINC-BINDING DOMAIN-CONTAINING PROTEIN"/>
    <property type="match status" value="1"/>
</dbReference>
<sequence length="394" mass="44462">MARVLKSRYFKNSSFLEASIGSRPSYIWRSILHGREALKSGLLRTIGSGDQTNVWTSNWLLDKEARPPMYKQDSVVDLTLTVRDLWFPNSQVWNAQKLFETFTEEDALLILKIRPSPSGQDSDVWGFTKNGSYTTQSAYRMLSGLHEANAPANRSLPPVEKQLWKSLWKLKTSPKIRHFLWRALSGALAVAERLQSRGLCNNTTCLACGQASETISHVLFNCPTAVEVWRLAGIQPPSTGFSHSSVFLNLHYLVAGSKKQQGDQNRFEAFPWVLWHLWKARNALVFEKTRLTPNSITTKALEESVIWFLAQQQVPEPTTIEVSTNSLIGTWEKPPSDMVKCNVGMAWSDTCLMSGSSWIVRDYQGQAIQHSRLAITGSSSKRESDIRSLLWAVQ</sequence>
<evidence type="ECO:0000313" key="2">
    <source>
        <dbReference type="EMBL" id="CAG7894217.1"/>
    </source>
</evidence>
<proteinExistence type="predicted"/>
<dbReference type="PANTHER" id="PTHR36617">
    <property type="entry name" value="PROTEIN, PUTATIVE-RELATED"/>
    <property type="match status" value="1"/>
</dbReference>
<dbReference type="AlphaFoldDB" id="A0A3P6AW39"/>
<dbReference type="EMBL" id="LS974618">
    <property type="protein sequence ID" value="CAG7894217.1"/>
    <property type="molecule type" value="Genomic_DNA"/>
</dbReference>
<evidence type="ECO:0000259" key="1">
    <source>
        <dbReference type="Pfam" id="PF13966"/>
    </source>
</evidence>
<name>A0A3P6AW39_BRACM</name>
<reference evidence="3" key="1">
    <citation type="submission" date="2018-11" db="EMBL/GenBank/DDBJ databases">
        <authorList>
            <consortium name="Genoscope - CEA"/>
            <person name="William W."/>
        </authorList>
    </citation>
    <scope>NUCLEOTIDE SEQUENCE</scope>
</reference>
<accession>A0A3P6AW39</accession>
<dbReference type="Proteomes" id="UP000694005">
    <property type="component" value="Chromosome A02"/>
</dbReference>
<organism evidence="3">
    <name type="scientific">Brassica campestris</name>
    <name type="common">Field mustard</name>
    <dbReference type="NCBI Taxonomy" id="3711"/>
    <lineage>
        <taxon>Eukaryota</taxon>
        <taxon>Viridiplantae</taxon>
        <taxon>Streptophyta</taxon>
        <taxon>Embryophyta</taxon>
        <taxon>Tracheophyta</taxon>
        <taxon>Spermatophyta</taxon>
        <taxon>Magnoliopsida</taxon>
        <taxon>eudicotyledons</taxon>
        <taxon>Gunneridae</taxon>
        <taxon>Pentapetalae</taxon>
        <taxon>rosids</taxon>
        <taxon>malvids</taxon>
        <taxon>Brassicales</taxon>
        <taxon>Brassicaceae</taxon>
        <taxon>Brassiceae</taxon>
        <taxon>Brassica</taxon>
    </lineage>
</organism>
<feature type="non-terminal residue" evidence="3">
    <location>
        <position position="394"/>
    </location>
</feature>
<dbReference type="EMBL" id="LR031573">
    <property type="protein sequence ID" value="VDC89900.1"/>
    <property type="molecule type" value="Genomic_DNA"/>
</dbReference>
<protein>
    <recommendedName>
        <fullName evidence="1">Reverse transcriptase zinc-binding domain-containing protein</fullName>
    </recommendedName>
</protein>